<dbReference type="Gene3D" id="2.60.300.12">
    <property type="entry name" value="HesB-like domain"/>
    <property type="match status" value="1"/>
</dbReference>
<feature type="domain" description="Core" evidence="1">
    <location>
        <begin position="2"/>
        <end position="103"/>
    </location>
</feature>
<dbReference type="PANTHER" id="PTHR43011">
    <property type="entry name" value="IRON-SULFUR CLUSTER ASSEMBLY 2 HOMOLOG, MITOCHONDRIAL"/>
    <property type="match status" value="1"/>
</dbReference>
<evidence type="ECO:0000259" key="1">
    <source>
        <dbReference type="Pfam" id="PF01521"/>
    </source>
</evidence>
<sequence length="107" mass="11198">MVTLTPAAQLAISRFIENAGTPVAGLRVSVSDGGCSGYKYGLQLETTVSEQDTSLSFGEVCLLIDPESLPLLQGCVVDFVESLDESGFKFENPNAKAACNCGKSFAA</sequence>
<dbReference type="Pfam" id="PF01521">
    <property type="entry name" value="Fe-S_biosyn"/>
    <property type="match status" value="1"/>
</dbReference>
<protein>
    <submittedName>
        <fullName evidence="2">Iron-sulfur cluster assembly accessory protein</fullName>
    </submittedName>
</protein>
<dbReference type="GO" id="GO:0016226">
    <property type="term" value="P:iron-sulfur cluster assembly"/>
    <property type="evidence" value="ECO:0007669"/>
    <property type="project" value="InterPro"/>
</dbReference>
<dbReference type="PANTHER" id="PTHR43011:SF1">
    <property type="entry name" value="IRON-SULFUR CLUSTER ASSEMBLY 2 HOMOLOG, MITOCHONDRIAL"/>
    <property type="match status" value="1"/>
</dbReference>
<accession>A0A5J6L908</accession>
<reference evidence="2 3" key="1">
    <citation type="submission" date="2019-09" db="EMBL/GenBank/DDBJ databases">
        <title>Nitrincola iocasae sp. nov., a bacterium isolated from the sediment collected at a cold seep field in South China Sea.</title>
        <authorList>
            <person name="Zhang H."/>
            <person name="Wang H."/>
            <person name="Li C."/>
        </authorList>
    </citation>
    <scope>NUCLEOTIDE SEQUENCE [LARGE SCALE GENOMIC DNA]</scope>
    <source>
        <strain evidence="2 3">KXZD1103</strain>
    </source>
</reference>
<dbReference type="AlphaFoldDB" id="A0A5J6L908"/>
<dbReference type="GO" id="GO:0051537">
    <property type="term" value="F:2 iron, 2 sulfur cluster binding"/>
    <property type="evidence" value="ECO:0007669"/>
    <property type="project" value="TreeGrafter"/>
</dbReference>
<dbReference type="GO" id="GO:0051539">
    <property type="term" value="F:4 iron, 4 sulfur cluster binding"/>
    <property type="evidence" value="ECO:0007669"/>
    <property type="project" value="TreeGrafter"/>
</dbReference>
<proteinExistence type="predicted"/>
<dbReference type="Proteomes" id="UP000325606">
    <property type="component" value="Chromosome"/>
</dbReference>
<evidence type="ECO:0000313" key="2">
    <source>
        <dbReference type="EMBL" id="QEW05084.1"/>
    </source>
</evidence>
<dbReference type="InterPro" id="IPR000361">
    <property type="entry name" value="ATAP_core_dom"/>
</dbReference>
<dbReference type="SUPFAM" id="SSF89360">
    <property type="entry name" value="HesB-like domain"/>
    <property type="match status" value="1"/>
</dbReference>
<keyword evidence="3" id="KW-1185">Reference proteome</keyword>
<dbReference type="PROSITE" id="PS01152">
    <property type="entry name" value="HESB"/>
    <property type="match status" value="1"/>
</dbReference>
<name>A0A5J6L908_9GAMM</name>
<dbReference type="EMBL" id="CP044222">
    <property type="protein sequence ID" value="QEW05084.1"/>
    <property type="molecule type" value="Genomic_DNA"/>
</dbReference>
<dbReference type="GO" id="GO:0005506">
    <property type="term" value="F:iron ion binding"/>
    <property type="evidence" value="ECO:0007669"/>
    <property type="project" value="TreeGrafter"/>
</dbReference>
<dbReference type="InterPro" id="IPR035903">
    <property type="entry name" value="HesB-like_dom_sf"/>
</dbReference>
<dbReference type="InterPro" id="IPR017870">
    <property type="entry name" value="FeS_cluster_insertion_CS"/>
</dbReference>
<gene>
    <name evidence="2" type="ORF">F5I99_00410</name>
</gene>
<dbReference type="InterPro" id="IPR016092">
    <property type="entry name" value="ATAP"/>
</dbReference>
<dbReference type="RefSeq" id="WP_151053149.1">
    <property type="nucleotide sequence ID" value="NZ_CP044222.1"/>
</dbReference>
<dbReference type="KEGG" id="nik:F5I99_00410"/>
<dbReference type="NCBIfam" id="TIGR00049">
    <property type="entry name" value="iron-sulfur cluster assembly accessory protein"/>
    <property type="match status" value="1"/>
</dbReference>
<evidence type="ECO:0000313" key="3">
    <source>
        <dbReference type="Proteomes" id="UP000325606"/>
    </source>
</evidence>
<organism evidence="2 3">
    <name type="scientific">Nitrincola iocasae</name>
    <dbReference type="NCBI Taxonomy" id="2614693"/>
    <lineage>
        <taxon>Bacteria</taxon>
        <taxon>Pseudomonadati</taxon>
        <taxon>Pseudomonadota</taxon>
        <taxon>Gammaproteobacteria</taxon>
        <taxon>Oceanospirillales</taxon>
        <taxon>Oceanospirillaceae</taxon>
        <taxon>Nitrincola</taxon>
    </lineage>
</organism>